<sequence>MKYFILYSIFIISPIFSFAGNKDSLKDNKVYFSGTVNIAHILPFSGAPGFFTGPSGAIDRDFFEWRNHNWLSIGGAIEWRKWSLSIEESITTGSIEETYMMPNKDQVLDDYGYLFQYHYINCSVPTTIFNSTIGISRIFSIPRTLLKIEPKLGFNFYYVNPRSRLSEYHDEFYGNNAYDIDYAVASVNLQHQTRLEGLYSIRISHKFSFGEIGISSFATGYWFNYRCDFYTDKAYTFSASGNGGWFHTFLGLGFNYKIYFNK</sequence>
<gene>
    <name evidence="1" type="ORF">CRYO30217_03518</name>
</gene>
<dbReference type="Proteomes" id="UP000683507">
    <property type="component" value="Chromosome"/>
</dbReference>
<keyword evidence="2" id="KW-1185">Reference proteome</keyword>
<dbReference type="RefSeq" id="WP_258543690.1">
    <property type="nucleotide sequence ID" value="NZ_OU015584.1"/>
</dbReference>
<dbReference type="KEGG" id="ptan:CRYO30217_03518"/>
<reference evidence="1" key="1">
    <citation type="submission" date="2021-04" db="EMBL/GenBank/DDBJ databases">
        <authorList>
            <person name="Rodrigo-Torres L."/>
            <person name="Arahal R. D."/>
            <person name="Lucena T."/>
        </authorList>
    </citation>
    <scope>NUCLEOTIDE SEQUENCE</scope>
    <source>
        <strain evidence="1">AS29M-1</strain>
    </source>
</reference>
<proteinExistence type="predicted"/>
<organism evidence="1 2">
    <name type="scientific">Parvicella tangerina</name>
    <dbReference type="NCBI Taxonomy" id="2829795"/>
    <lineage>
        <taxon>Bacteria</taxon>
        <taxon>Pseudomonadati</taxon>
        <taxon>Bacteroidota</taxon>
        <taxon>Flavobacteriia</taxon>
        <taxon>Flavobacteriales</taxon>
        <taxon>Parvicellaceae</taxon>
        <taxon>Parvicella</taxon>
    </lineage>
</organism>
<evidence type="ECO:0000313" key="2">
    <source>
        <dbReference type="Proteomes" id="UP000683507"/>
    </source>
</evidence>
<dbReference type="AlphaFoldDB" id="A0A916JST6"/>
<accession>A0A916JST6</accession>
<protein>
    <submittedName>
        <fullName evidence="1">Uncharacterized protein</fullName>
    </submittedName>
</protein>
<evidence type="ECO:0000313" key="1">
    <source>
        <dbReference type="EMBL" id="CAG5087579.1"/>
    </source>
</evidence>
<dbReference type="EMBL" id="OU015584">
    <property type="protein sequence ID" value="CAG5087579.1"/>
    <property type="molecule type" value="Genomic_DNA"/>
</dbReference>
<name>A0A916JST6_9FLAO</name>